<evidence type="ECO:0000313" key="4">
    <source>
        <dbReference type="WBParaSite" id="NBR_0000951301-mRNA-1"/>
    </source>
</evidence>
<reference evidence="2 3" key="2">
    <citation type="submission" date="2018-11" db="EMBL/GenBank/DDBJ databases">
        <authorList>
            <consortium name="Pathogen Informatics"/>
        </authorList>
    </citation>
    <scope>NUCLEOTIDE SEQUENCE [LARGE SCALE GENOMIC DNA]</scope>
</reference>
<protein>
    <submittedName>
        <fullName evidence="2 4">Uncharacterized protein</fullName>
    </submittedName>
</protein>
<dbReference type="Proteomes" id="UP000271162">
    <property type="component" value="Unassembled WGS sequence"/>
</dbReference>
<accession>A0A0N4Y1L0</accession>
<sequence>MTSDDVVAVSQTLFQVSEQHFTEAFNASRKKSTIPVQQRLERRDLDDKPAVDYSSRPIDPIFQQARARMENAREFREVSPPRMVCSQSQAISRVPVADDELVTASSCSAIGVALPTISSAIDPPQSSQSIGINRTPTGVDGSENSSNTGDEDSPFPAEKRKRVTSDGE</sequence>
<dbReference type="WBParaSite" id="NBR_0000951301-mRNA-1">
    <property type="protein sequence ID" value="NBR_0000951301-mRNA-1"/>
    <property type="gene ID" value="NBR_0000951301"/>
</dbReference>
<evidence type="ECO:0000256" key="1">
    <source>
        <dbReference type="SAM" id="MobiDB-lite"/>
    </source>
</evidence>
<feature type="region of interest" description="Disordered" evidence="1">
    <location>
        <begin position="118"/>
        <end position="168"/>
    </location>
</feature>
<evidence type="ECO:0000313" key="3">
    <source>
        <dbReference type="Proteomes" id="UP000271162"/>
    </source>
</evidence>
<feature type="compositionally biased region" description="Polar residues" evidence="1">
    <location>
        <begin position="118"/>
        <end position="148"/>
    </location>
</feature>
<name>A0A0N4Y1L0_NIPBR</name>
<dbReference type="AlphaFoldDB" id="A0A0N4Y1L0"/>
<dbReference type="OMA" id="SNCMSNI"/>
<organism evidence="4">
    <name type="scientific">Nippostrongylus brasiliensis</name>
    <name type="common">Rat hookworm</name>
    <dbReference type="NCBI Taxonomy" id="27835"/>
    <lineage>
        <taxon>Eukaryota</taxon>
        <taxon>Metazoa</taxon>
        <taxon>Ecdysozoa</taxon>
        <taxon>Nematoda</taxon>
        <taxon>Chromadorea</taxon>
        <taxon>Rhabditida</taxon>
        <taxon>Rhabditina</taxon>
        <taxon>Rhabditomorpha</taxon>
        <taxon>Strongyloidea</taxon>
        <taxon>Heligmosomidae</taxon>
        <taxon>Nippostrongylus</taxon>
    </lineage>
</organism>
<evidence type="ECO:0000313" key="2">
    <source>
        <dbReference type="EMBL" id="VDL73103.1"/>
    </source>
</evidence>
<gene>
    <name evidence="2" type="ORF">NBR_LOCUS9514</name>
</gene>
<proteinExistence type="predicted"/>
<dbReference type="STRING" id="27835.A0A0N4Y1L0"/>
<keyword evidence="3" id="KW-1185">Reference proteome</keyword>
<dbReference type="EMBL" id="UYSL01020153">
    <property type="protein sequence ID" value="VDL73103.1"/>
    <property type="molecule type" value="Genomic_DNA"/>
</dbReference>
<reference evidence="4" key="1">
    <citation type="submission" date="2017-02" db="UniProtKB">
        <authorList>
            <consortium name="WormBaseParasite"/>
        </authorList>
    </citation>
    <scope>IDENTIFICATION</scope>
</reference>